<evidence type="ECO:0000256" key="1">
    <source>
        <dbReference type="ARBA" id="ARBA00008536"/>
    </source>
</evidence>
<dbReference type="AlphaFoldDB" id="A0AA41VAS2"/>
<keyword evidence="5" id="KW-0808">Transferase</keyword>
<dbReference type="InterPro" id="IPR017441">
    <property type="entry name" value="Protein_kinase_ATP_BS"/>
</dbReference>
<dbReference type="InterPro" id="IPR050528">
    <property type="entry name" value="L-type_Lectin-RKs"/>
</dbReference>
<evidence type="ECO:0000256" key="7">
    <source>
        <dbReference type="ARBA" id="ARBA00022777"/>
    </source>
</evidence>
<dbReference type="SUPFAM" id="SSF56112">
    <property type="entry name" value="Protein kinase-like (PK-like)"/>
    <property type="match status" value="1"/>
</dbReference>
<dbReference type="InterPro" id="IPR000719">
    <property type="entry name" value="Prot_kinase_dom"/>
</dbReference>
<comment type="catalytic activity">
    <reaction evidence="10">
        <text>L-seryl-[protein] + ATP = O-phospho-L-seryl-[protein] + ADP + H(+)</text>
        <dbReference type="Rhea" id="RHEA:17989"/>
        <dbReference type="Rhea" id="RHEA-COMP:9863"/>
        <dbReference type="Rhea" id="RHEA-COMP:11604"/>
        <dbReference type="ChEBI" id="CHEBI:15378"/>
        <dbReference type="ChEBI" id="CHEBI:29999"/>
        <dbReference type="ChEBI" id="CHEBI:30616"/>
        <dbReference type="ChEBI" id="CHEBI:83421"/>
        <dbReference type="ChEBI" id="CHEBI:456216"/>
        <dbReference type="EC" id="2.7.11.1"/>
    </reaction>
</comment>
<evidence type="ECO:0000256" key="3">
    <source>
        <dbReference type="ARBA" id="ARBA00012513"/>
    </source>
</evidence>
<organism evidence="15 16">
    <name type="scientific">Papaver nudicaule</name>
    <name type="common">Iceland poppy</name>
    <dbReference type="NCBI Taxonomy" id="74823"/>
    <lineage>
        <taxon>Eukaryota</taxon>
        <taxon>Viridiplantae</taxon>
        <taxon>Streptophyta</taxon>
        <taxon>Embryophyta</taxon>
        <taxon>Tracheophyta</taxon>
        <taxon>Spermatophyta</taxon>
        <taxon>Magnoliopsida</taxon>
        <taxon>Ranunculales</taxon>
        <taxon>Papaveraceae</taxon>
        <taxon>Papaveroideae</taxon>
        <taxon>Papaver</taxon>
    </lineage>
</organism>
<dbReference type="InterPro" id="IPR011009">
    <property type="entry name" value="Kinase-like_dom_sf"/>
</dbReference>
<evidence type="ECO:0000256" key="11">
    <source>
        <dbReference type="PROSITE-ProRule" id="PRU10141"/>
    </source>
</evidence>
<dbReference type="Gene3D" id="1.10.510.10">
    <property type="entry name" value="Transferase(Phosphotransferase) domain 1"/>
    <property type="match status" value="1"/>
</dbReference>
<comment type="catalytic activity">
    <reaction evidence="9">
        <text>L-threonyl-[protein] + ATP = O-phospho-L-threonyl-[protein] + ADP + H(+)</text>
        <dbReference type="Rhea" id="RHEA:46608"/>
        <dbReference type="Rhea" id="RHEA-COMP:11060"/>
        <dbReference type="Rhea" id="RHEA-COMP:11605"/>
        <dbReference type="ChEBI" id="CHEBI:15378"/>
        <dbReference type="ChEBI" id="CHEBI:30013"/>
        <dbReference type="ChEBI" id="CHEBI:30616"/>
        <dbReference type="ChEBI" id="CHEBI:61977"/>
        <dbReference type="ChEBI" id="CHEBI:456216"/>
        <dbReference type="EC" id="2.7.11.1"/>
    </reaction>
</comment>
<accession>A0AA41VAS2</accession>
<evidence type="ECO:0000256" key="2">
    <source>
        <dbReference type="ARBA" id="ARBA00010217"/>
    </source>
</evidence>
<evidence type="ECO:0000256" key="13">
    <source>
        <dbReference type="SAM" id="Phobius"/>
    </source>
</evidence>
<evidence type="ECO:0000256" key="6">
    <source>
        <dbReference type="ARBA" id="ARBA00022741"/>
    </source>
</evidence>
<dbReference type="Proteomes" id="UP001177140">
    <property type="component" value="Unassembled WGS sequence"/>
</dbReference>
<keyword evidence="13" id="KW-1133">Transmembrane helix</keyword>
<dbReference type="PROSITE" id="PS00107">
    <property type="entry name" value="PROTEIN_KINASE_ATP"/>
    <property type="match status" value="1"/>
</dbReference>
<dbReference type="PROSITE" id="PS50011">
    <property type="entry name" value="PROTEIN_KINASE_DOM"/>
    <property type="match status" value="1"/>
</dbReference>
<dbReference type="GO" id="GO:0005524">
    <property type="term" value="F:ATP binding"/>
    <property type="evidence" value="ECO:0007669"/>
    <property type="project" value="UniProtKB-UniRule"/>
</dbReference>
<dbReference type="Pfam" id="PF00069">
    <property type="entry name" value="Pkinase"/>
    <property type="match status" value="1"/>
</dbReference>
<feature type="transmembrane region" description="Helical" evidence="13">
    <location>
        <begin position="52"/>
        <end position="74"/>
    </location>
</feature>
<evidence type="ECO:0000256" key="9">
    <source>
        <dbReference type="ARBA" id="ARBA00047899"/>
    </source>
</evidence>
<protein>
    <recommendedName>
        <fullName evidence="3">non-specific serine/threonine protein kinase</fullName>
        <ecNumber evidence="3">2.7.11.1</ecNumber>
    </recommendedName>
</protein>
<dbReference type="PROSITE" id="PS00108">
    <property type="entry name" value="PROTEIN_KINASE_ST"/>
    <property type="match status" value="1"/>
</dbReference>
<evidence type="ECO:0000256" key="4">
    <source>
        <dbReference type="ARBA" id="ARBA00022527"/>
    </source>
</evidence>
<dbReference type="EC" id="2.7.11.1" evidence="3"/>
<keyword evidence="13" id="KW-0812">Transmembrane</keyword>
<comment type="similarity">
    <text evidence="2">In the C-terminal section; belongs to the protein kinase superfamily. Ser/Thr protein kinase family.</text>
</comment>
<evidence type="ECO:0000256" key="12">
    <source>
        <dbReference type="RuleBase" id="RU000304"/>
    </source>
</evidence>
<name>A0AA41VAS2_PAPNU</name>
<gene>
    <name evidence="15" type="ORF">MKW94_021834</name>
</gene>
<dbReference type="PANTHER" id="PTHR27007">
    <property type="match status" value="1"/>
</dbReference>
<keyword evidence="13" id="KW-0472">Membrane</keyword>
<dbReference type="Gene3D" id="3.30.200.20">
    <property type="entry name" value="Phosphorylase Kinase, domain 1"/>
    <property type="match status" value="1"/>
</dbReference>
<evidence type="ECO:0000313" key="15">
    <source>
        <dbReference type="EMBL" id="MCL7037804.1"/>
    </source>
</evidence>
<proteinExistence type="inferred from homology"/>
<keyword evidence="4 12" id="KW-0723">Serine/threonine-protein kinase</keyword>
<dbReference type="GO" id="GO:0004674">
    <property type="term" value="F:protein serine/threonine kinase activity"/>
    <property type="evidence" value="ECO:0007669"/>
    <property type="project" value="UniProtKB-KW"/>
</dbReference>
<keyword evidence="7" id="KW-0418">Kinase</keyword>
<sequence>MGIAGKKRPTKNLISIDYDLTYVLLDEMFSLINTNLPSFVEPKSSVFKSVRFIVGIIVSGIFVISSVTEVYMFLAKRRRLLKKKTETMEDWELEYWPHRINYQDIDSATNGFSDELVIGIGGNGKVYKGVMMGGIQVVVKQISHENDQGIAEFLTEVSSLGRLKHRHLVALRGWCKRDKGSFLILVYDYMENESLDKRIFECEESLLLSWEERTRVLKDVAAGIVYLHEGWESRVLHRDIKASNVLLDKEMHGKLSDFGLARMHGHGYQAATTTRVIGTVGYMAPEVIRTGRASAQTDVFGFGILILEVVCGRRPTEDGKVPLVDWVWGLMEKGELLSALDARLKSKGGFNDDEVERILHLGLLCAYPDFSVRPTMRQALKLLEGEHVAYELDGKGMEVCLLDKMKSTAMWSNYLLSSGYGGHPTFEQVRDSLSSSVSLSASDIITEGR</sequence>
<dbReference type="EMBL" id="JAJJMA010183259">
    <property type="protein sequence ID" value="MCL7037804.1"/>
    <property type="molecule type" value="Genomic_DNA"/>
</dbReference>
<keyword evidence="8 11" id="KW-0067">ATP-binding</keyword>
<evidence type="ECO:0000313" key="16">
    <source>
        <dbReference type="Proteomes" id="UP001177140"/>
    </source>
</evidence>
<reference evidence="15" key="1">
    <citation type="submission" date="2022-03" db="EMBL/GenBank/DDBJ databases">
        <title>A functionally conserved STORR gene fusion in Papaver species that diverged 16.8 million years ago.</title>
        <authorList>
            <person name="Catania T."/>
        </authorList>
    </citation>
    <scope>NUCLEOTIDE SEQUENCE</scope>
    <source>
        <strain evidence="15">S-191538</strain>
    </source>
</reference>
<evidence type="ECO:0000259" key="14">
    <source>
        <dbReference type="PROSITE" id="PS50011"/>
    </source>
</evidence>
<dbReference type="InterPro" id="IPR008271">
    <property type="entry name" value="Ser/Thr_kinase_AS"/>
</dbReference>
<dbReference type="SMART" id="SM00220">
    <property type="entry name" value="S_TKc"/>
    <property type="match status" value="1"/>
</dbReference>
<feature type="binding site" evidence="11">
    <location>
        <position position="140"/>
    </location>
    <ligand>
        <name>ATP</name>
        <dbReference type="ChEBI" id="CHEBI:30616"/>
    </ligand>
</feature>
<evidence type="ECO:0000256" key="8">
    <source>
        <dbReference type="ARBA" id="ARBA00022840"/>
    </source>
</evidence>
<dbReference type="FunFam" id="3.30.200.20:FF:000621">
    <property type="entry name" value="Putative L-type lectin-domain containing receptor kinase VII.2"/>
    <property type="match status" value="1"/>
</dbReference>
<comment type="caution">
    <text evidence="15">The sequence shown here is derived from an EMBL/GenBank/DDBJ whole genome shotgun (WGS) entry which is preliminary data.</text>
</comment>
<evidence type="ECO:0000256" key="5">
    <source>
        <dbReference type="ARBA" id="ARBA00022679"/>
    </source>
</evidence>
<feature type="domain" description="Protein kinase" evidence="14">
    <location>
        <begin position="112"/>
        <end position="390"/>
    </location>
</feature>
<comment type="similarity">
    <text evidence="12">Belongs to the protein kinase superfamily.</text>
</comment>
<comment type="similarity">
    <text evidence="1">In the N-terminal section; belongs to the leguminous lectin family.</text>
</comment>
<keyword evidence="6 11" id="KW-0547">Nucleotide-binding</keyword>
<dbReference type="FunFam" id="1.10.510.10:FF:000108">
    <property type="entry name" value="L-type lectin-domain containing receptor kinase S.4"/>
    <property type="match status" value="1"/>
</dbReference>
<evidence type="ECO:0000256" key="10">
    <source>
        <dbReference type="ARBA" id="ARBA00048679"/>
    </source>
</evidence>
<keyword evidence="16" id="KW-1185">Reference proteome</keyword>